<gene>
    <name evidence="1" type="ORF">GCM10023333_32510</name>
</gene>
<accession>A0ABP9FAK3</accession>
<organism evidence="1 2">
    <name type="scientific">Ferrimonas pelagia</name>
    <dbReference type="NCBI Taxonomy" id="1177826"/>
    <lineage>
        <taxon>Bacteria</taxon>
        <taxon>Pseudomonadati</taxon>
        <taxon>Pseudomonadota</taxon>
        <taxon>Gammaproteobacteria</taxon>
        <taxon>Alteromonadales</taxon>
        <taxon>Ferrimonadaceae</taxon>
        <taxon>Ferrimonas</taxon>
    </lineage>
</organism>
<dbReference type="RefSeq" id="WP_345336510.1">
    <property type="nucleotide sequence ID" value="NZ_BAABJZ010000097.1"/>
</dbReference>
<sequence length="79" mass="8744">MASVHAHEFLGLLANSDQAKTLAEMAALSHQQFGEQARFHTCKLQDLEIEALLAFLVKAQKIVPQADGYILNQARVCNH</sequence>
<comment type="caution">
    <text evidence="1">The sequence shown here is derived from an EMBL/GenBank/DDBJ whole genome shotgun (WGS) entry which is preliminary data.</text>
</comment>
<evidence type="ECO:0000313" key="2">
    <source>
        <dbReference type="Proteomes" id="UP001499988"/>
    </source>
</evidence>
<keyword evidence="2" id="KW-1185">Reference proteome</keyword>
<name>A0ABP9FAK3_9GAMM</name>
<dbReference type="Proteomes" id="UP001499988">
    <property type="component" value="Unassembled WGS sequence"/>
</dbReference>
<dbReference type="EMBL" id="BAABJZ010000097">
    <property type="protein sequence ID" value="GAA4896696.1"/>
    <property type="molecule type" value="Genomic_DNA"/>
</dbReference>
<evidence type="ECO:0000313" key="1">
    <source>
        <dbReference type="EMBL" id="GAA4896696.1"/>
    </source>
</evidence>
<reference evidence="2" key="1">
    <citation type="journal article" date="2019" name="Int. J. Syst. Evol. Microbiol.">
        <title>The Global Catalogue of Microorganisms (GCM) 10K type strain sequencing project: providing services to taxonomists for standard genome sequencing and annotation.</title>
        <authorList>
            <consortium name="The Broad Institute Genomics Platform"/>
            <consortium name="The Broad Institute Genome Sequencing Center for Infectious Disease"/>
            <person name="Wu L."/>
            <person name="Ma J."/>
        </authorList>
    </citation>
    <scope>NUCLEOTIDE SEQUENCE [LARGE SCALE GENOMIC DNA]</scope>
    <source>
        <strain evidence="2">JCM 18401</strain>
    </source>
</reference>
<dbReference type="NCBIfam" id="TIGR03853">
    <property type="entry name" value="matur_matur"/>
    <property type="match status" value="1"/>
</dbReference>
<proteinExistence type="predicted"/>
<dbReference type="Pfam" id="PF10678">
    <property type="entry name" value="DUF2492"/>
    <property type="match status" value="1"/>
</dbReference>
<protein>
    <submittedName>
        <fullName evidence="1">YecH family protein</fullName>
    </submittedName>
</protein>
<dbReference type="InterPro" id="IPR019620">
    <property type="entry name" value="Metal-bd_prot_put"/>
</dbReference>